<evidence type="ECO:0000313" key="2">
    <source>
        <dbReference type="EMBL" id="CAI5798191.1"/>
    </source>
</evidence>
<gene>
    <name evidence="2" type="ORF">PODLI_1B038334</name>
</gene>
<protein>
    <submittedName>
        <fullName evidence="2">Golgin subfamily A member 6C</fullName>
    </submittedName>
</protein>
<sequence>MFSILAFPALPLASPACSSARPARHSRDHKPRRNSATEPSCLLLLLGVVCLRVKMPKRKCKFSVKLQKKYTCFRRGRDDFEGECMICKPGTFVSVACKGGLNLQSHVDSEKHKRAIQGEASFLTDFFVTPGSNLEDEVTAAEGTFAFHTVKHHNNYNMMVCTSGPLRTTFPDYDIARIFSSAKTKTEALVNSVLAPDCLENVLKSIEENEVDFCGVSTGGSDHGSVKVFPIVIQYFDWKSGGLQSKIIEMQSQPNESADTISSYVKETLDSKGLLNKCIAFTGDNCNTMFGGMPWDSEGRNVFAKLKNELDNKTLIGVGCPAHILNNCVQQAAETLDVDVEGILFRIYQYFHIYRVRTEQLKEYCEFVDIEYKQLLSHSKTRWLSLFPSITRLVHLFPAVKAFFLSQNKPPTVLKNFFEHEFSEVYLLHLQSLMSIFHSNILELERENNSVVEVLKVLLCVHNMLTERKSNNFMCLKVKSLLAEKRKHGLSAECDKFCAEVNSLYGSCIEYLEKWMEPMKEFSCFMWMSLSESLEWDKVESSMKFLLDRHVSIDYGKCFDQFFNLRKFVNRYKGDEEFINLQAHQKWAKYFETSENMCQSELLKIAQVFFAIAPHNANVERIFSLMQSQWSKERGNLPFESLRSILLVQYNYKHFTCKEFHAYLLSNKQLLNRIRSTEKYA</sequence>
<proteinExistence type="predicted"/>
<dbReference type="PANTHER" id="PTHR37162:SF1">
    <property type="entry name" value="BED-TYPE DOMAIN-CONTAINING PROTEIN"/>
    <property type="match status" value="1"/>
</dbReference>
<keyword evidence="3" id="KW-1185">Reference proteome</keyword>
<feature type="region of interest" description="Disordered" evidence="1">
    <location>
        <begin position="15"/>
        <end position="35"/>
    </location>
</feature>
<evidence type="ECO:0000313" key="3">
    <source>
        <dbReference type="Proteomes" id="UP001178461"/>
    </source>
</evidence>
<dbReference type="PANTHER" id="PTHR37162">
    <property type="entry name" value="HAT FAMILY DIMERISATION DOMAINCONTAINING PROTEIN-RELATED"/>
    <property type="match status" value="1"/>
</dbReference>
<dbReference type="EMBL" id="OX395143">
    <property type="protein sequence ID" value="CAI5798191.1"/>
    <property type="molecule type" value="Genomic_DNA"/>
</dbReference>
<dbReference type="AlphaFoldDB" id="A0AA35PR24"/>
<organism evidence="2 3">
    <name type="scientific">Podarcis lilfordi</name>
    <name type="common">Lilford's wall lizard</name>
    <dbReference type="NCBI Taxonomy" id="74358"/>
    <lineage>
        <taxon>Eukaryota</taxon>
        <taxon>Metazoa</taxon>
        <taxon>Chordata</taxon>
        <taxon>Craniata</taxon>
        <taxon>Vertebrata</taxon>
        <taxon>Euteleostomi</taxon>
        <taxon>Lepidosauria</taxon>
        <taxon>Squamata</taxon>
        <taxon>Bifurcata</taxon>
        <taxon>Unidentata</taxon>
        <taxon>Episquamata</taxon>
        <taxon>Laterata</taxon>
        <taxon>Lacertibaenia</taxon>
        <taxon>Lacertidae</taxon>
        <taxon>Podarcis</taxon>
    </lineage>
</organism>
<evidence type="ECO:0000256" key="1">
    <source>
        <dbReference type="SAM" id="MobiDB-lite"/>
    </source>
</evidence>
<dbReference type="InterPro" id="IPR012337">
    <property type="entry name" value="RNaseH-like_sf"/>
</dbReference>
<dbReference type="Proteomes" id="UP001178461">
    <property type="component" value="Chromosome 16"/>
</dbReference>
<accession>A0AA35PR24</accession>
<name>A0AA35PR24_9SAUR</name>
<reference evidence="2" key="1">
    <citation type="submission" date="2022-12" db="EMBL/GenBank/DDBJ databases">
        <authorList>
            <person name="Alioto T."/>
            <person name="Alioto T."/>
            <person name="Gomez Garrido J."/>
        </authorList>
    </citation>
    <scope>NUCLEOTIDE SEQUENCE</scope>
</reference>
<dbReference type="SUPFAM" id="SSF53098">
    <property type="entry name" value="Ribonuclease H-like"/>
    <property type="match status" value="1"/>
</dbReference>
<feature type="compositionally biased region" description="Basic residues" evidence="1">
    <location>
        <begin position="22"/>
        <end position="33"/>
    </location>
</feature>